<dbReference type="PROSITE" id="PS51257">
    <property type="entry name" value="PROKAR_LIPOPROTEIN"/>
    <property type="match status" value="1"/>
</dbReference>
<proteinExistence type="predicted"/>
<evidence type="ECO:0000313" key="3">
    <source>
        <dbReference type="Proteomes" id="UP000315369"/>
    </source>
</evidence>
<sequence>MRQVSRRRVLGGVAAALLLGLGGGCSSSHSHKKVETAKVEDSWMARVPPDQMDDVRQAQLVVSTAEEQQERANVSVEDGKRDLQVAQGREQAAEARQQASVDALSAAQETGQADAIDLAQNDLAQANTELAAAKAETALNEKTVTTRESVVQVRERERDVANAELAQTRFLTLQRTGDVRAQQVDGDELARNLEEARAKARDAGDQVDANITEQEQAQSTWEQLDAQTQAYGGSGEP</sequence>
<name>A0A540X5R6_9BACT</name>
<evidence type="ECO:0008006" key="4">
    <source>
        <dbReference type="Google" id="ProtNLM"/>
    </source>
</evidence>
<dbReference type="EMBL" id="VIFM01000022">
    <property type="protein sequence ID" value="TQF16540.1"/>
    <property type="molecule type" value="Genomic_DNA"/>
</dbReference>
<feature type="coiled-coil region" evidence="1">
    <location>
        <begin position="179"/>
        <end position="206"/>
    </location>
</feature>
<dbReference type="InterPro" id="IPR006311">
    <property type="entry name" value="TAT_signal"/>
</dbReference>
<organism evidence="2 3">
    <name type="scientific">Myxococcus llanfairpwllgwyngyllgogerychwyrndrobwllllantysiliogogogochensis</name>
    <dbReference type="NCBI Taxonomy" id="2590453"/>
    <lineage>
        <taxon>Bacteria</taxon>
        <taxon>Pseudomonadati</taxon>
        <taxon>Myxococcota</taxon>
        <taxon>Myxococcia</taxon>
        <taxon>Myxococcales</taxon>
        <taxon>Cystobacterineae</taxon>
        <taxon>Myxococcaceae</taxon>
        <taxon>Myxococcus</taxon>
    </lineage>
</organism>
<comment type="caution">
    <text evidence="2">The sequence shown here is derived from an EMBL/GenBank/DDBJ whole genome shotgun (WGS) entry which is preliminary data.</text>
</comment>
<reference evidence="2 3" key="1">
    <citation type="submission" date="2019-06" db="EMBL/GenBank/DDBJ databases">
        <authorList>
            <person name="Livingstone P."/>
            <person name="Whitworth D."/>
        </authorList>
    </citation>
    <scope>NUCLEOTIDE SEQUENCE [LARGE SCALE GENOMIC DNA]</scope>
    <source>
        <strain evidence="2 3">AM401</strain>
    </source>
</reference>
<dbReference type="PROSITE" id="PS51318">
    <property type="entry name" value="TAT"/>
    <property type="match status" value="1"/>
</dbReference>
<dbReference type="OrthoDB" id="5383431at2"/>
<protein>
    <recommendedName>
        <fullName evidence="4">Lipoprotein</fullName>
    </recommendedName>
</protein>
<dbReference type="Proteomes" id="UP000315369">
    <property type="component" value="Unassembled WGS sequence"/>
</dbReference>
<accession>A0A540X5R6</accession>
<dbReference type="RefSeq" id="WP_141641834.1">
    <property type="nucleotide sequence ID" value="NZ_VIFM01000022.1"/>
</dbReference>
<keyword evidence="1" id="KW-0175">Coiled coil</keyword>
<dbReference type="AlphaFoldDB" id="A0A540X5R6"/>
<evidence type="ECO:0000256" key="1">
    <source>
        <dbReference type="SAM" id="Coils"/>
    </source>
</evidence>
<evidence type="ECO:0000313" key="2">
    <source>
        <dbReference type="EMBL" id="TQF16540.1"/>
    </source>
</evidence>
<keyword evidence="3" id="KW-1185">Reference proteome</keyword>
<gene>
    <name evidence="2" type="ORF">FJV41_08050</name>
</gene>